<organism evidence="5 6">
    <name type="scientific">Nonomuraea aridisoli</name>
    <dbReference type="NCBI Taxonomy" id="2070368"/>
    <lineage>
        <taxon>Bacteria</taxon>
        <taxon>Bacillati</taxon>
        <taxon>Actinomycetota</taxon>
        <taxon>Actinomycetes</taxon>
        <taxon>Streptosporangiales</taxon>
        <taxon>Streptosporangiaceae</taxon>
        <taxon>Nonomuraea</taxon>
    </lineage>
</organism>
<evidence type="ECO:0000256" key="3">
    <source>
        <dbReference type="SAM" id="SignalP"/>
    </source>
</evidence>
<dbReference type="InterPro" id="IPR042837">
    <property type="entry name" value="PTX3"/>
</dbReference>
<sequence length="1359" mass="144842">MRLIAVGRTLMALCLAWAALAGLPAQASVTDSVASTPEEAQAAARQTGVRTEVLSQRGESREVFANPDGSFTAVEHLRPVRVRQDGGWVAPDLTMVRRADGTVGPRAAGVGLAVSSGGNAPLARMSYAGRSMALTWPGQLPQPQLRADSAIYPEVMPGVDLVVRADVDGFAHTLVVKNRAAADNPTLARLTFGLRAEGLEVRRNDDGRLTAQDRAGGGTLFEAPGAIMWDSGRARAAQDLTTGPAPDSRVAELGTAVDGASLTLTPDLALINNPRTTFPVYIDPVWKTVKASAWAYVSRAHPGESFYKFGGSSSSGMGLCEADSNCEPSDVKRIFYRMSTSAYAGKHVISATFTAKETWSYSCTARSVQLWRTKGFTEASTWNSTADNWVDHLDSRDVAKGWSSSCPAGDVEFNAVDAVRQAAAGKWSTTTFGLRAASESDRYGWKRFADDAWLTVSYNTPPPQPKQSNLTMNPGGKCVGSSPPAVRVPPTLFAVLHDPDSESAAKVSAEFRLGWDGEEQWTKTVGPRTTGSTFQLTVPSTIPQNKQISWSVRTWDGHQWSPWSYAGAQTACYFIYDKRVPAAPGLSSTAYPESDPDNPDDPWVEGVGRYGRFTADSASTDVAKYWFGVNGNPSKAVEREPSTPGGPVTLEVAPDHAGLNYLTVQAFDAAGNASEIGRYAFRVQAGAPAKAQWTLDEPVDSPQVATVSGGFPATVNEGVTLGVDGVSKTAMQLNGSTGYAATAAAVVDATRSFAVSAWARLPEDKPLHSGIVLTQTGITRPSFELLYSPTHDRWIFTRFTADRTDATVTQAIGTMAPTGGEWAHLVGVYDAVAKQLKLYVNGVLQDTVPFTTPWHTTGRPVLLGAGAWDGTARSFFPGEIDDVRIFDRLLMPEEVGDLSTQHPVVKARWKLNDSAAAVRQSRAYWKLDEAAGASRAEDVNGAHPAAAVGAVTFGTAGKVGRAVRTDGTRSHLRTAGPVVDTSRSFTISAWAKLPAAKPGHTAVIATQAGGQRNAFELSYSVPYDRWVFGRFAADTTSAQVVRAQSNSVPKPNTWTHLAGVYNAASRQIKLYVNGTLNQTTSFTTPWNASGPLFIGAGAWGSAARGFFPGDIDEVRAFDQAVTDSEIASLATGAPQSVSADDASLGQHVILHGNALIDQGAGWVGAPPGGLVLDGDGDYAATSGPALRTDDSFTVAGWVTTAGRPAKPSAIFSQEGALNSAFTLRYRPDTADPAGAGKYQIEIPDKDEPGAARPTAEHSAFQSGFSWDHVAIVYDAFQDEMRLYVNGELEQTEQKVSWRFNITGFNASRAFHLGTTKSEGVWGEYWPGVIDDVWAFQGIVPQEQLQMLAAGLELETDAGS</sequence>
<dbReference type="Proteomes" id="UP000249304">
    <property type="component" value="Unassembled WGS sequence"/>
</dbReference>
<dbReference type="SUPFAM" id="SSF49899">
    <property type="entry name" value="Concanavalin A-like lectins/glucanases"/>
    <property type="match status" value="3"/>
</dbReference>
<feature type="domain" description="LamG-like jellyroll fold" evidence="4">
    <location>
        <begin position="751"/>
        <end position="893"/>
    </location>
</feature>
<evidence type="ECO:0000259" key="4">
    <source>
        <dbReference type="SMART" id="SM00560"/>
    </source>
</evidence>
<keyword evidence="1 3" id="KW-0732">Signal</keyword>
<dbReference type="PANTHER" id="PTHR46943:SF1">
    <property type="entry name" value="PENTRAXIN-RELATED PROTEIN PTX3"/>
    <property type="match status" value="1"/>
</dbReference>
<feature type="chain" id="PRO_5016005888" description="LamG-like jellyroll fold domain-containing protein" evidence="3">
    <location>
        <begin position="28"/>
        <end position="1359"/>
    </location>
</feature>
<dbReference type="GO" id="GO:0006955">
    <property type="term" value="P:immune response"/>
    <property type="evidence" value="ECO:0007669"/>
    <property type="project" value="InterPro"/>
</dbReference>
<feature type="domain" description="LamG-like jellyroll fold" evidence="4">
    <location>
        <begin position="1190"/>
        <end position="1342"/>
    </location>
</feature>
<evidence type="ECO:0000256" key="1">
    <source>
        <dbReference type="ARBA" id="ARBA00022729"/>
    </source>
</evidence>
<feature type="signal peptide" evidence="3">
    <location>
        <begin position="1"/>
        <end position="27"/>
    </location>
</feature>
<name>A0A2W2ECM9_9ACTN</name>
<evidence type="ECO:0000256" key="2">
    <source>
        <dbReference type="ARBA" id="ARBA00023157"/>
    </source>
</evidence>
<keyword evidence="2" id="KW-1015">Disulfide bond</keyword>
<protein>
    <recommendedName>
        <fullName evidence="4">LamG-like jellyroll fold domain-containing protein</fullName>
    </recommendedName>
</protein>
<dbReference type="Gene3D" id="2.60.120.200">
    <property type="match status" value="3"/>
</dbReference>
<dbReference type="Pfam" id="PF13385">
    <property type="entry name" value="Laminin_G_3"/>
    <property type="match status" value="3"/>
</dbReference>
<reference evidence="5 6" key="1">
    <citation type="submission" date="2018-01" db="EMBL/GenBank/DDBJ databases">
        <title>Draft genome sequence of Nonomuraea sp. KC333.</title>
        <authorList>
            <person name="Sahin N."/>
            <person name="Saygin H."/>
            <person name="Ay H."/>
        </authorList>
    </citation>
    <scope>NUCLEOTIDE SEQUENCE [LARGE SCALE GENOMIC DNA]</scope>
    <source>
        <strain evidence="5 6">KC333</strain>
    </source>
</reference>
<evidence type="ECO:0000313" key="6">
    <source>
        <dbReference type="Proteomes" id="UP000249304"/>
    </source>
</evidence>
<feature type="domain" description="LamG-like jellyroll fold" evidence="4">
    <location>
        <begin position="983"/>
        <end position="1124"/>
    </location>
</feature>
<keyword evidence="6" id="KW-1185">Reference proteome</keyword>
<dbReference type="InterPro" id="IPR013320">
    <property type="entry name" value="ConA-like_dom_sf"/>
</dbReference>
<dbReference type="EMBL" id="POUD01000011">
    <property type="protein sequence ID" value="PZG22076.1"/>
    <property type="molecule type" value="Genomic_DNA"/>
</dbReference>
<dbReference type="PANTHER" id="PTHR46943">
    <property type="entry name" value="PENTRAXIN-RELATED PROTEIN PTX3"/>
    <property type="match status" value="1"/>
</dbReference>
<evidence type="ECO:0000313" key="5">
    <source>
        <dbReference type="EMBL" id="PZG22076.1"/>
    </source>
</evidence>
<gene>
    <name evidence="5" type="ORF">C1J01_04660</name>
</gene>
<dbReference type="InterPro" id="IPR006558">
    <property type="entry name" value="LamG-like"/>
</dbReference>
<dbReference type="SMART" id="SM00560">
    <property type="entry name" value="LamGL"/>
    <property type="match status" value="3"/>
</dbReference>
<accession>A0A2W2ECM9</accession>
<proteinExistence type="predicted"/>
<comment type="caution">
    <text evidence="5">The sequence shown here is derived from an EMBL/GenBank/DDBJ whole genome shotgun (WGS) entry which is preliminary data.</text>
</comment>
<dbReference type="OrthoDB" id="176279at2"/>